<reference evidence="2 3" key="1">
    <citation type="submission" date="2016-09" db="EMBL/GenBank/DDBJ databases">
        <authorList>
            <person name="Reverchon S."/>
            <person name="Nasser W."/>
            <person name="Leonard S."/>
            <person name="Brochier C."/>
            <person name="Duprey A."/>
        </authorList>
    </citation>
    <scope>NUCLEOTIDE SEQUENCE [LARGE SCALE GENOMIC DNA]</scope>
    <source>
        <strain evidence="2 3">174/2</strain>
    </source>
</reference>
<dbReference type="KEGG" id="daq:DAQ1742_00228"/>
<evidence type="ECO:0000313" key="3">
    <source>
        <dbReference type="Proteomes" id="UP000294820"/>
    </source>
</evidence>
<dbReference type="GO" id="GO:0016740">
    <property type="term" value="F:transferase activity"/>
    <property type="evidence" value="ECO:0007669"/>
    <property type="project" value="UniProtKB-KW"/>
</dbReference>
<protein>
    <submittedName>
        <fullName evidence="2">Predicted glycosyltransferase</fullName>
    </submittedName>
</protein>
<organism evidence="2 3">
    <name type="scientific">Dickeya aquatica</name>
    <dbReference type="NCBI Taxonomy" id="1401087"/>
    <lineage>
        <taxon>Bacteria</taxon>
        <taxon>Pseudomonadati</taxon>
        <taxon>Pseudomonadota</taxon>
        <taxon>Gammaproteobacteria</taxon>
        <taxon>Enterobacterales</taxon>
        <taxon>Pectobacteriaceae</taxon>
        <taxon>Dickeya</taxon>
    </lineage>
</organism>
<sequence>MMENIDKNRRVDKAHIKLSYITHFYCNQNNINSVVSLLREYEKYDPALLDVIQFVIVDDGSPVSYDIPDVNLNITWLKINEDIKWNQAGARNLGVLYAQSDKFVVTDLDHIIHENTLRYMVERRNPGRSFFKIYRNASENPGKIYKGHSNLFFMSRARFMRFFGYDEEFSGNYGAEDYRFVKYQKYQGSVQRYLPKKYLCSERNLDREKSYHTLERDLSANTPIDARKKQEIETYGKDYGHSRMFLNFTWQITKTHHRPAPVPQENRWWKPLWWLRYAFGFLAR</sequence>
<accession>A0A375A5R6</accession>
<dbReference type="Pfam" id="PF00535">
    <property type="entry name" value="Glycos_transf_2"/>
    <property type="match status" value="1"/>
</dbReference>
<evidence type="ECO:0000313" key="2">
    <source>
        <dbReference type="EMBL" id="SLM61353.1"/>
    </source>
</evidence>
<dbReference type="SUPFAM" id="SSF53448">
    <property type="entry name" value="Nucleotide-diphospho-sugar transferases"/>
    <property type="match status" value="1"/>
</dbReference>
<keyword evidence="2" id="KW-0808">Transferase</keyword>
<dbReference type="EMBL" id="LT615367">
    <property type="protein sequence ID" value="SLM61353.1"/>
    <property type="molecule type" value="Genomic_DNA"/>
</dbReference>
<dbReference type="Gene3D" id="3.90.550.10">
    <property type="entry name" value="Spore Coat Polysaccharide Biosynthesis Protein SpsA, Chain A"/>
    <property type="match status" value="1"/>
</dbReference>
<gene>
    <name evidence="2" type="ORF">DAQ1742_00228</name>
</gene>
<proteinExistence type="predicted"/>
<dbReference type="CDD" id="cd00761">
    <property type="entry name" value="Glyco_tranf_GTA_type"/>
    <property type="match status" value="1"/>
</dbReference>
<dbReference type="AlphaFoldDB" id="A0A375A5R6"/>
<dbReference type="InterPro" id="IPR029044">
    <property type="entry name" value="Nucleotide-diphossugar_trans"/>
</dbReference>
<evidence type="ECO:0000259" key="1">
    <source>
        <dbReference type="Pfam" id="PF00535"/>
    </source>
</evidence>
<dbReference type="InterPro" id="IPR001173">
    <property type="entry name" value="Glyco_trans_2-like"/>
</dbReference>
<name>A0A375A5R6_9GAMM</name>
<keyword evidence="3" id="KW-1185">Reference proteome</keyword>
<feature type="domain" description="Glycosyltransferase 2-like" evidence="1">
    <location>
        <begin position="48"/>
        <end position="128"/>
    </location>
</feature>
<dbReference type="Proteomes" id="UP000294820">
    <property type="component" value="Chromosome 1"/>
</dbReference>